<dbReference type="Proteomes" id="UP000274822">
    <property type="component" value="Unassembled WGS sequence"/>
</dbReference>
<comment type="caution">
    <text evidence="1">The sequence shown here is derived from an EMBL/GenBank/DDBJ whole genome shotgun (WGS) entry which is preliminary data.</text>
</comment>
<name>A0A433QES9_9FUNG</name>
<keyword evidence="2" id="KW-1185">Reference proteome</keyword>
<dbReference type="AlphaFoldDB" id="A0A433QES9"/>
<accession>A0A433QES9</accession>
<proteinExistence type="predicted"/>
<gene>
    <name evidence="1" type="ORF">BC938DRAFT_482057</name>
</gene>
<organism evidence="1 2">
    <name type="scientific">Jimgerdemannia flammicorona</name>
    <dbReference type="NCBI Taxonomy" id="994334"/>
    <lineage>
        <taxon>Eukaryota</taxon>
        <taxon>Fungi</taxon>
        <taxon>Fungi incertae sedis</taxon>
        <taxon>Mucoromycota</taxon>
        <taxon>Mucoromycotina</taxon>
        <taxon>Endogonomycetes</taxon>
        <taxon>Endogonales</taxon>
        <taxon>Endogonaceae</taxon>
        <taxon>Jimgerdemannia</taxon>
    </lineage>
</organism>
<reference evidence="1 2" key="1">
    <citation type="journal article" date="2018" name="New Phytol.">
        <title>Phylogenomics of Endogonaceae and evolution of mycorrhizas within Mucoromycota.</title>
        <authorList>
            <person name="Chang Y."/>
            <person name="Desiro A."/>
            <person name="Na H."/>
            <person name="Sandor L."/>
            <person name="Lipzen A."/>
            <person name="Clum A."/>
            <person name="Barry K."/>
            <person name="Grigoriev I.V."/>
            <person name="Martin F.M."/>
            <person name="Stajich J.E."/>
            <person name="Smith M.E."/>
            <person name="Bonito G."/>
            <person name="Spatafora J.W."/>
        </authorList>
    </citation>
    <scope>NUCLEOTIDE SEQUENCE [LARGE SCALE GENOMIC DNA]</scope>
    <source>
        <strain evidence="1 2">AD002</strain>
    </source>
</reference>
<protein>
    <submittedName>
        <fullName evidence="1">Uncharacterized protein</fullName>
    </submittedName>
</protein>
<dbReference type="EMBL" id="RBNJ01006814">
    <property type="protein sequence ID" value="RUS28292.1"/>
    <property type="molecule type" value="Genomic_DNA"/>
</dbReference>
<evidence type="ECO:0000313" key="1">
    <source>
        <dbReference type="EMBL" id="RUS28292.1"/>
    </source>
</evidence>
<evidence type="ECO:0000313" key="2">
    <source>
        <dbReference type="Proteomes" id="UP000274822"/>
    </source>
</evidence>
<sequence length="64" mass="6843">MGHLAVGIVLPTVIFTFEDAVNNLAIRESRAAVGTLVGQNNGTAIFVPEYDDGVALLERVRCID</sequence>